<dbReference type="Pfam" id="PF01098">
    <property type="entry name" value="FTSW_RODA_SPOVE"/>
    <property type="match status" value="1"/>
</dbReference>
<keyword evidence="5 6" id="KW-0472">Membrane</keyword>
<organism evidence="7">
    <name type="scientific">bioreactor metagenome</name>
    <dbReference type="NCBI Taxonomy" id="1076179"/>
    <lineage>
        <taxon>unclassified sequences</taxon>
        <taxon>metagenomes</taxon>
        <taxon>ecological metagenomes</taxon>
    </lineage>
</organism>
<dbReference type="PANTHER" id="PTHR30474">
    <property type="entry name" value="CELL CYCLE PROTEIN"/>
    <property type="match status" value="1"/>
</dbReference>
<reference evidence="7" key="1">
    <citation type="submission" date="2019-08" db="EMBL/GenBank/DDBJ databases">
        <authorList>
            <person name="Kucharzyk K."/>
            <person name="Murdoch R.W."/>
            <person name="Higgins S."/>
            <person name="Loffler F."/>
        </authorList>
    </citation>
    <scope>NUCLEOTIDE SEQUENCE</scope>
</reference>
<dbReference type="EC" id="2.4.1.129" evidence="7"/>
<evidence type="ECO:0000256" key="5">
    <source>
        <dbReference type="ARBA" id="ARBA00023136"/>
    </source>
</evidence>
<dbReference type="GO" id="GO:0015648">
    <property type="term" value="F:lipid-linked peptidoglycan transporter activity"/>
    <property type="evidence" value="ECO:0007669"/>
    <property type="project" value="TreeGrafter"/>
</dbReference>
<dbReference type="InterPro" id="IPR001182">
    <property type="entry name" value="FtsW/RodA"/>
</dbReference>
<feature type="transmembrane region" description="Helical" evidence="6">
    <location>
        <begin position="20"/>
        <end position="40"/>
    </location>
</feature>
<comment type="caution">
    <text evidence="7">The sequence shown here is derived from an EMBL/GenBank/DDBJ whole genome shotgun (WGS) entry which is preliminary data.</text>
</comment>
<evidence type="ECO:0000256" key="6">
    <source>
        <dbReference type="SAM" id="Phobius"/>
    </source>
</evidence>
<keyword evidence="7" id="KW-0808">Transferase</keyword>
<feature type="transmembrane region" description="Helical" evidence="6">
    <location>
        <begin position="136"/>
        <end position="161"/>
    </location>
</feature>
<accession>A0A644ZB78</accession>
<name>A0A644ZB78_9ZZZZ</name>
<keyword evidence="2 6" id="KW-0812">Transmembrane</keyword>
<evidence type="ECO:0000256" key="4">
    <source>
        <dbReference type="ARBA" id="ARBA00022989"/>
    </source>
</evidence>
<keyword evidence="7" id="KW-0328">Glycosyltransferase</keyword>
<feature type="transmembrane region" description="Helical" evidence="6">
    <location>
        <begin position="98"/>
        <end position="124"/>
    </location>
</feature>
<keyword evidence="4 6" id="KW-1133">Transmembrane helix</keyword>
<dbReference type="AlphaFoldDB" id="A0A644ZB78"/>
<comment type="subcellular location">
    <subcellularLocation>
        <location evidence="1">Membrane</location>
        <topology evidence="1">Multi-pass membrane protein</topology>
    </subcellularLocation>
</comment>
<dbReference type="GO" id="GO:0051301">
    <property type="term" value="P:cell division"/>
    <property type="evidence" value="ECO:0007669"/>
    <property type="project" value="InterPro"/>
</dbReference>
<evidence type="ECO:0000313" key="7">
    <source>
        <dbReference type="EMBL" id="MPM38145.1"/>
    </source>
</evidence>
<dbReference type="GO" id="GO:0008360">
    <property type="term" value="P:regulation of cell shape"/>
    <property type="evidence" value="ECO:0007669"/>
    <property type="project" value="UniProtKB-KW"/>
</dbReference>
<dbReference type="GO" id="GO:0005886">
    <property type="term" value="C:plasma membrane"/>
    <property type="evidence" value="ECO:0007669"/>
    <property type="project" value="TreeGrafter"/>
</dbReference>
<dbReference type="GO" id="GO:0016757">
    <property type="term" value="F:glycosyltransferase activity"/>
    <property type="evidence" value="ECO:0007669"/>
    <property type="project" value="UniProtKB-KW"/>
</dbReference>
<gene>
    <name evidence="7" type="primary">ftsW_35</name>
    <name evidence="7" type="ORF">SDC9_84772</name>
</gene>
<dbReference type="PANTHER" id="PTHR30474:SF13">
    <property type="entry name" value="STAGE V SPORULATION PROTEIN E"/>
    <property type="match status" value="1"/>
</dbReference>
<evidence type="ECO:0000256" key="1">
    <source>
        <dbReference type="ARBA" id="ARBA00004141"/>
    </source>
</evidence>
<protein>
    <submittedName>
        <fullName evidence="7">Putative peptidoglycan glycosyltransferase FtsW</fullName>
        <ecNumber evidence="7">2.4.1.129</ecNumber>
    </submittedName>
</protein>
<evidence type="ECO:0000256" key="3">
    <source>
        <dbReference type="ARBA" id="ARBA00022960"/>
    </source>
</evidence>
<evidence type="ECO:0000256" key="2">
    <source>
        <dbReference type="ARBA" id="ARBA00022692"/>
    </source>
</evidence>
<keyword evidence="3" id="KW-0133">Cell shape</keyword>
<feature type="transmembrane region" description="Helical" evidence="6">
    <location>
        <begin position="173"/>
        <end position="194"/>
    </location>
</feature>
<sequence>MVIITLITFIMLYLGGAKKLYIILMGIFGSAGLLALMLFTEHGKKRITVWLHPENFVQTEGWQPLQSLYAIGSGGLWGVGLGQSRQKHLYLPEPQNDYIFSILCEEMGFVFAAAVLLLFFLLIWRGYYIARYAPRRFAAMLAAGLTTAIAVQVLLNIAVVTNAVPATGVSLPFFSYGGTSLTIFMSEMGVVLNISRYSYINRN</sequence>
<proteinExistence type="predicted"/>
<dbReference type="GO" id="GO:0032153">
    <property type="term" value="C:cell division site"/>
    <property type="evidence" value="ECO:0007669"/>
    <property type="project" value="TreeGrafter"/>
</dbReference>
<dbReference type="EMBL" id="VSSQ01008185">
    <property type="protein sequence ID" value="MPM38145.1"/>
    <property type="molecule type" value="Genomic_DNA"/>
</dbReference>